<dbReference type="EMBL" id="QRNN01000130">
    <property type="protein sequence ID" value="RHK44487.1"/>
    <property type="molecule type" value="Genomic_DNA"/>
</dbReference>
<evidence type="ECO:0000313" key="3">
    <source>
        <dbReference type="Proteomes" id="UP000284562"/>
    </source>
</evidence>
<accession>A0AA92WJ58</accession>
<reference evidence="4" key="2">
    <citation type="submission" date="2019-09" db="EMBL/GenBank/DDBJ databases">
        <title>Distinct polysaccharide growth profiles of human intestinal Prevotella copri isolates.</title>
        <authorList>
            <person name="Fehlner-Peach H."/>
            <person name="Magnabosco C."/>
            <person name="Raghavan V."/>
            <person name="Scher J.U."/>
            <person name="Tett A."/>
            <person name="Cox L.M."/>
            <person name="Gottsegen C."/>
            <person name="Watters A."/>
            <person name="Wiltshire- Gordon J.D."/>
            <person name="Segata N."/>
            <person name="Bonneau R."/>
            <person name="Littman D.R."/>
        </authorList>
    </citation>
    <scope>NUCLEOTIDE SEQUENCE [LARGE SCALE GENOMIC DNA]</scope>
    <source>
        <strain evidence="4">iAU3127</strain>
    </source>
</reference>
<evidence type="ECO:0000313" key="2">
    <source>
        <dbReference type="EMBL" id="RHK44487.1"/>
    </source>
</evidence>
<sequence>MKIKHLLFFIPVTFLVACEGTDLIEPDNVSKEQISTQIIYNPTKYSKQKGDVFVKSSLPTTMAKQIPNACVTSIMEYANNKVFGGQ</sequence>
<dbReference type="Proteomes" id="UP000421283">
    <property type="component" value="Unassembled WGS sequence"/>
</dbReference>
<name>A0AA92WJ58_9BACT</name>
<dbReference type="PROSITE" id="PS51257">
    <property type="entry name" value="PROKAR_LIPOPROTEIN"/>
    <property type="match status" value="1"/>
</dbReference>
<evidence type="ECO:0000313" key="4">
    <source>
        <dbReference type="Proteomes" id="UP000421283"/>
    </source>
</evidence>
<proteinExistence type="predicted"/>
<dbReference type="RefSeq" id="WP_151200695.1">
    <property type="nucleotide sequence ID" value="NZ_VZAP01000171.1"/>
</dbReference>
<dbReference type="AlphaFoldDB" id="A0AA92WJ58"/>
<reference evidence="2 3" key="1">
    <citation type="submission" date="2018-08" db="EMBL/GenBank/DDBJ databases">
        <title>A genome reference for cultivated species of the human gut microbiota.</title>
        <authorList>
            <person name="Zou Y."/>
            <person name="Xue W."/>
            <person name="Luo G."/>
        </authorList>
    </citation>
    <scope>NUCLEOTIDE SEQUENCE [LARGE SCALE GENOMIC DNA]</scope>
    <source>
        <strain evidence="2 3">AF43-2</strain>
    </source>
</reference>
<dbReference type="EMBL" id="VZAP01000171">
    <property type="protein sequence ID" value="MQO93741.1"/>
    <property type="molecule type" value="Genomic_DNA"/>
</dbReference>
<comment type="caution">
    <text evidence="2">The sequence shown here is derived from an EMBL/GenBank/DDBJ whole genome shotgun (WGS) entry which is preliminary data.</text>
</comment>
<evidence type="ECO:0008006" key="5">
    <source>
        <dbReference type="Google" id="ProtNLM"/>
    </source>
</evidence>
<dbReference type="Proteomes" id="UP000284562">
    <property type="component" value="Unassembled WGS sequence"/>
</dbReference>
<organism evidence="2 3">
    <name type="scientific">Segatella copri</name>
    <dbReference type="NCBI Taxonomy" id="165179"/>
    <lineage>
        <taxon>Bacteria</taxon>
        <taxon>Pseudomonadati</taxon>
        <taxon>Bacteroidota</taxon>
        <taxon>Bacteroidia</taxon>
        <taxon>Bacteroidales</taxon>
        <taxon>Prevotellaceae</taxon>
        <taxon>Segatella</taxon>
    </lineage>
</organism>
<protein>
    <recommendedName>
        <fullName evidence="5">Lipoprotein</fullName>
    </recommendedName>
</protein>
<evidence type="ECO:0000313" key="1">
    <source>
        <dbReference type="EMBL" id="MQO93741.1"/>
    </source>
</evidence>
<gene>
    <name evidence="2" type="ORF">DW064_15610</name>
    <name evidence="1" type="ORF">F7D31_13955</name>
</gene>
<reference evidence="1" key="3">
    <citation type="submission" date="2022-12" db="EMBL/GenBank/DDBJ databases">
        <title>Distinct polysaccharide growth profiles of human intestinal Prevotella copri isolates.</title>
        <authorList>
            <person name="Fehlner-Peach H."/>
            <person name="Magnabosco C."/>
            <person name="Raghavan V."/>
            <person name="Scher J.U."/>
            <person name="Tett A."/>
            <person name="Cox L.M."/>
            <person name="Gottsegen C."/>
            <person name="Watters A."/>
            <person name="Wiltshire- Gordon J.D."/>
            <person name="Segata N."/>
            <person name="Bonneau R."/>
            <person name="Littman D.R."/>
        </authorList>
    </citation>
    <scope>NUCLEOTIDE SEQUENCE</scope>
    <source>
        <strain evidence="1">IAU3127</strain>
    </source>
</reference>